<proteinExistence type="predicted"/>
<evidence type="ECO:0000313" key="2">
    <source>
        <dbReference type="Proteomes" id="UP000252081"/>
    </source>
</evidence>
<keyword evidence="2" id="KW-1185">Reference proteome</keyword>
<dbReference type="EMBL" id="QNQU01000007">
    <property type="protein sequence ID" value="RBQ07848.1"/>
    <property type="molecule type" value="Genomic_DNA"/>
</dbReference>
<gene>
    <name evidence="1" type="ORF">DRW42_09595</name>
</gene>
<dbReference type="Proteomes" id="UP000252081">
    <property type="component" value="Unassembled WGS sequence"/>
</dbReference>
<reference evidence="1 2" key="1">
    <citation type="submission" date="2018-07" db="EMBL/GenBank/DDBJ databases">
        <title>A draft genome of a endophytic bacteria, a new species of Pedobacter.</title>
        <authorList>
            <person name="Zhang Z.D."/>
            <person name="Chen Z.J."/>
        </authorList>
    </citation>
    <scope>NUCLEOTIDE SEQUENCE [LARGE SCALE GENOMIC DNA]</scope>
    <source>
        <strain evidence="1 2">RS10</strain>
    </source>
</reference>
<name>A0A366L1T8_9SPHI</name>
<dbReference type="AlphaFoldDB" id="A0A366L1T8"/>
<accession>A0A366L1T8</accession>
<dbReference type="RefSeq" id="WP_113948607.1">
    <property type="nucleotide sequence ID" value="NZ_QNQU01000007.1"/>
</dbReference>
<protein>
    <submittedName>
        <fullName evidence="1">Uncharacterized protein</fullName>
    </submittedName>
</protein>
<sequence length="120" mass="14298">MEDTGVKQSLTDWNERIHHLFYLAWDENSSVDITNYIHRIRHHFKLELIINRLEFYIGLSEDKEREVRYHTNRLKILARAYVVALLELSDDGKMLTSHNIENARYVFSGQNGCDYEQQVV</sequence>
<organism evidence="1 2">
    <name type="scientific">Pedobacter miscanthi</name>
    <dbReference type="NCBI Taxonomy" id="2259170"/>
    <lineage>
        <taxon>Bacteria</taxon>
        <taxon>Pseudomonadati</taxon>
        <taxon>Bacteroidota</taxon>
        <taxon>Sphingobacteriia</taxon>
        <taxon>Sphingobacteriales</taxon>
        <taxon>Sphingobacteriaceae</taxon>
        <taxon>Pedobacter</taxon>
    </lineage>
</organism>
<evidence type="ECO:0000313" key="1">
    <source>
        <dbReference type="EMBL" id="RBQ07848.1"/>
    </source>
</evidence>
<comment type="caution">
    <text evidence="1">The sequence shown here is derived from an EMBL/GenBank/DDBJ whole genome shotgun (WGS) entry which is preliminary data.</text>
</comment>